<dbReference type="eggNOG" id="COG3894">
    <property type="taxonomic scope" value="Bacteria"/>
</dbReference>
<dbReference type="OrthoDB" id="9810588at2"/>
<dbReference type="CDD" id="cd00207">
    <property type="entry name" value="fer2"/>
    <property type="match status" value="1"/>
</dbReference>
<dbReference type="Gene3D" id="3.10.20.30">
    <property type="match status" value="1"/>
</dbReference>
<evidence type="ECO:0000313" key="3">
    <source>
        <dbReference type="EMBL" id="EHB92396.1"/>
    </source>
</evidence>
<keyword evidence="4" id="KW-1185">Reference proteome</keyword>
<dbReference type="PANTHER" id="PTHR42895:SF1">
    <property type="entry name" value="IRON-SULFUR CLUSTER PROTEIN"/>
    <property type="match status" value="1"/>
</dbReference>
<dbReference type="Pfam" id="PF14574">
    <property type="entry name" value="RACo_C_ter"/>
    <property type="match status" value="1"/>
</dbReference>
<dbReference type="Gene3D" id="3.30.420.480">
    <property type="entry name" value="Domain of unknown function (DUF4445)"/>
    <property type="match status" value="1"/>
</dbReference>
<name>G5H8K1_9BACT</name>
<dbReference type="EMBL" id="ADLD01000011">
    <property type="protein sequence ID" value="EHB92396.1"/>
    <property type="molecule type" value="Genomic_DNA"/>
</dbReference>
<protein>
    <recommendedName>
        <fullName evidence="2">2Fe-2S ferredoxin-type domain-containing protein</fullName>
    </recommendedName>
</protein>
<dbReference type="HOGENOM" id="CLU_019091_1_0_10"/>
<dbReference type="AlphaFoldDB" id="G5H8K1"/>
<dbReference type="PANTHER" id="PTHR42895">
    <property type="entry name" value="IRON-SULFUR CLUSTER-BINDING PROTEIN-RELATED"/>
    <property type="match status" value="1"/>
</dbReference>
<comment type="caution">
    <text evidence="3">The sequence shown here is derived from an EMBL/GenBank/DDBJ whole genome shotgun (WGS) entry which is preliminary data.</text>
</comment>
<feature type="region of interest" description="Disordered" evidence="1">
    <location>
        <begin position="243"/>
        <end position="264"/>
    </location>
</feature>
<dbReference type="eggNOG" id="COG2871">
    <property type="taxonomic scope" value="Bacteria"/>
</dbReference>
<dbReference type="GeneID" id="92815710"/>
<evidence type="ECO:0000259" key="2">
    <source>
        <dbReference type="PROSITE" id="PS51085"/>
    </source>
</evidence>
<dbReference type="InterPro" id="IPR001041">
    <property type="entry name" value="2Fe-2S_ferredoxin-type"/>
</dbReference>
<dbReference type="Pfam" id="PF17651">
    <property type="entry name" value="Raco_middle"/>
    <property type="match status" value="1"/>
</dbReference>
<dbReference type="InterPro" id="IPR036010">
    <property type="entry name" value="2Fe-2S_ferredoxin-like_sf"/>
</dbReference>
<dbReference type="InterPro" id="IPR041414">
    <property type="entry name" value="Raco-like_middle"/>
</dbReference>
<dbReference type="STRING" id="742725.HMPREF9450_01261"/>
<organism evidence="3 4">
    <name type="scientific">Alistipes indistinctus YIT 12060</name>
    <dbReference type="NCBI Taxonomy" id="742725"/>
    <lineage>
        <taxon>Bacteria</taxon>
        <taxon>Pseudomonadati</taxon>
        <taxon>Bacteroidota</taxon>
        <taxon>Bacteroidia</taxon>
        <taxon>Bacteroidales</taxon>
        <taxon>Rikenellaceae</taxon>
        <taxon>Alistipes</taxon>
    </lineage>
</organism>
<dbReference type="PATRIC" id="fig|742725.3.peg.1338"/>
<proteinExistence type="predicted"/>
<dbReference type="InterPro" id="IPR042259">
    <property type="entry name" value="Raco-like_middle_sf"/>
</dbReference>
<sequence>MKKTCTVTLVPLGRTLQVARGALLSDAIHDLGIEFPCGGKGICGNCKVKLLAGEIALSPQHRTVLERKGLLPGWRLACLSRVEEDLTIEVAQFDNIVLADETPFRFTPREGRGIAVDLGSTTIVSQLLDLSTGRVQAVQTDINPQARHGADIMSRISYAIQSEEHAARLTALVRETVGRHVLTLTAQAPGPIDRIRIVGNSVMHHLFCRLDVGPLAAYPFESPDNGMRHFSAAELGWLEVSGTKPPVRSSQTQHSDRNALSAAEPDNANHLSVADKLAGTDIAFLPNIGSFVGSDILAGIYAAGMFSSGSPRVLIDLGTNGEIAVGSRNGILCASTAAGPAFEGSNISCGMRAATGAISSVTRLGAETRVHVIGNVEAAGICGSGLIDAIRTGVQEGKISRDGTIATPSMELPLTGKVKLVQKDIREFQLAKAAIATGVELLLREQGISRCDVERVFIAGGFGNYIDLPNAIGLGLLEFDGEKIVKLSNSALIGAKMFLFEDDAFIDNLLPATSHLSLESNPAFLDVFCEKMSF</sequence>
<dbReference type="RefSeq" id="WP_009134067.1">
    <property type="nucleotide sequence ID" value="NZ_CP102250.1"/>
</dbReference>
<dbReference type="PROSITE" id="PS51085">
    <property type="entry name" value="2FE2S_FER_2"/>
    <property type="match status" value="1"/>
</dbReference>
<dbReference type="SUPFAM" id="SSF54292">
    <property type="entry name" value="2Fe-2S ferredoxin-like"/>
    <property type="match status" value="1"/>
</dbReference>
<gene>
    <name evidence="3" type="ORF">HMPREF9450_01261</name>
</gene>
<dbReference type="GO" id="GO:0051536">
    <property type="term" value="F:iron-sulfur cluster binding"/>
    <property type="evidence" value="ECO:0007669"/>
    <property type="project" value="InterPro"/>
</dbReference>
<dbReference type="Pfam" id="PF00111">
    <property type="entry name" value="Fer2"/>
    <property type="match status" value="1"/>
</dbReference>
<evidence type="ECO:0000313" key="4">
    <source>
        <dbReference type="Proteomes" id="UP000006008"/>
    </source>
</evidence>
<dbReference type="Proteomes" id="UP000006008">
    <property type="component" value="Unassembled WGS sequence"/>
</dbReference>
<dbReference type="InterPro" id="IPR012675">
    <property type="entry name" value="Beta-grasp_dom_sf"/>
</dbReference>
<accession>G5H8K1</accession>
<evidence type="ECO:0000256" key="1">
    <source>
        <dbReference type="SAM" id="MobiDB-lite"/>
    </source>
</evidence>
<feature type="domain" description="2Fe-2S ferredoxin-type" evidence="2">
    <location>
        <begin position="5"/>
        <end position="94"/>
    </location>
</feature>
<dbReference type="InterPro" id="IPR027980">
    <property type="entry name" value="RACo_C"/>
</dbReference>
<reference evidence="3 4" key="1">
    <citation type="submission" date="2011-08" db="EMBL/GenBank/DDBJ databases">
        <title>The Genome Sequence of Alistipes indistinctus YIT 12060.</title>
        <authorList>
            <consortium name="The Broad Institute Genome Sequencing Platform"/>
            <person name="Earl A."/>
            <person name="Ward D."/>
            <person name="Feldgarden M."/>
            <person name="Gevers D."/>
            <person name="Morotomi M."/>
            <person name="Young S.K."/>
            <person name="Zeng Q."/>
            <person name="Gargeya S."/>
            <person name="Fitzgerald M."/>
            <person name="Haas B."/>
            <person name="Abouelleil A."/>
            <person name="Alvarado L."/>
            <person name="Arachchi H.M."/>
            <person name="Berlin A."/>
            <person name="Brown A."/>
            <person name="Chapman S.B."/>
            <person name="Chen Z."/>
            <person name="Dunbar C."/>
            <person name="Freedman E."/>
            <person name="Gearin G."/>
            <person name="Gellesch M."/>
            <person name="Goldberg J."/>
            <person name="Griggs A."/>
            <person name="Gujja S."/>
            <person name="Heiman D."/>
            <person name="Howarth C."/>
            <person name="Larson L."/>
            <person name="Lui A."/>
            <person name="MacDonald P.J.P."/>
            <person name="Montmayeur A."/>
            <person name="Murphy C."/>
            <person name="Neiman D."/>
            <person name="Pearson M."/>
            <person name="Priest M."/>
            <person name="Roberts A."/>
            <person name="Saif S."/>
            <person name="Shea T."/>
            <person name="Shenoy N."/>
            <person name="Sisk P."/>
            <person name="Stolte C."/>
            <person name="Sykes S."/>
            <person name="Wortman J."/>
            <person name="Nusbaum C."/>
            <person name="Birren B."/>
        </authorList>
    </citation>
    <scope>NUCLEOTIDE SEQUENCE [LARGE SCALE GENOMIC DNA]</scope>
    <source>
        <strain evidence="3 4">YIT 12060</strain>
    </source>
</reference>
<dbReference type="InterPro" id="IPR052911">
    <property type="entry name" value="Corrinoid_activation_enz"/>
</dbReference>